<organism evidence="1 2">
    <name type="scientific">Shinella fusca</name>
    <dbReference type="NCBI Taxonomy" id="544480"/>
    <lineage>
        <taxon>Bacteria</taxon>
        <taxon>Pseudomonadati</taxon>
        <taxon>Pseudomonadota</taxon>
        <taxon>Alphaproteobacteria</taxon>
        <taxon>Hyphomicrobiales</taxon>
        <taxon>Rhizobiaceae</taxon>
        <taxon>Shinella</taxon>
    </lineage>
</organism>
<dbReference type="Proteomes" id="UP000535406">
    <property type="component" value="Unassembled WGS sequence"/>
</dbReference>
<dbReference type="RefSeq" id="WP_184143905.1">
    <property type="nucleotide sequence ID" value="NZ_JACHIK010000006.1"/>
</dbReference>
<dbReference type="SUPFAM" id="SSF56935">
    <property type="entry name" value="Porins"/>
    <property type="match status" value="1"/>
</dbReference>
<gene>
    <name evidence="1" type="ORF">HNQ66_002129</name>
</gene>
<evidence type="ECO:0008006" key="3">
    <source>
        <dbReference type="Google" id="ProtNLM"/>
    </source>
</evidence>
<name>A0A7W7YUR3_9HYPH</name>
<protein>
    <recommendedName>
        <fullName evidence="3">Outer membrane protein beta-barrel domain-containing protein</fullName>
    </recommendedName>
</protein>
<dbReference type="EMBL" id="JACHIK010000006">
    <property type="protein sequence ID" value="MBB5042731.1"/>
    <property type="molecule type" value="Genomic_DNA"/>
</dbReference>
<proteinExistence type="predicted"/>
<keyword evidence="2" id="KW-1185">Reference proteome</keyword>
<reference evidence="1 2" key="1">
    <citation type="submission" date="2020-08" db="EMBL/GenBank/DDBJ databases">
        <title>Genomic Encyclopedia of Type Strains, Phase IV (KMG-IV): sequencing the most valuable type-strain genomes for metagenomic binning, comparative biology and taxonomic classification.</title>
        <authorList>
            <person name="Goeker M."/>
        </authorList>
    </citation>
    <scope>NUCLEOTIDE SEQUENCE [LARGE SCALE GENOMIC DNA]</scope>
    <source>
        <strain evidence="1 2">DSM 21319</strain>
    </source>
</reference>
<evidence type="ECO:0000313" key="1">
    <source>
        <dbReference type="EMBL" id="MBB5042731.1"/>
    </source>
</evidence>
<dbReference type="AlphaFoldDB" id="A0A7W7YUR3"/>
<comment type="caution">
    <text evidence="1">The sequence shown here is derived from an EMBL/GenBank/DDBJ whole genome shotgun (WGS) entry which is preliminary data.</text>
</comment>
<accession>A0A7W7YUR3</accession>
<sequence>MADSTVNYSFGGGRTSNVFKDTTALPASFGEGKVALRGSFDLEDSQFAYALTASVRRLARYRFADERTVGLETGFTRELAEGVRLTLKGSIEQRRDGDIFLALPGLLIGYRKADVVASASADLTVDHAGGKSHVTAALSNLNRGLAEFTLPGLPRTQLEAGYRLATLTAGHILPLFGGELGATVEARTNNIPSNEQQVFERFPATTLRGSLAYGHAFGPVTLMAEAGLMRVASDALGTSVEPTRPYLKAELAVRLPRETVLKATFLRDIQLADIDDPLGEDVRTIGLSLETALTEKLKLALGYEEARSDWLYYDYRTRTRSAKAAFTYTFAKSTAVTLEYSRLLRHETDPAADFTVDGLAARLSGTF</sequence>
<evidence type="ECO:0000313" key="2">
    <source>
        <dbReference type="Proteomes" id="UP000535406"/>
    </source>
</evidence>